<protein>
    <submittedName>
        <fullName evidence="2">MBL fold metallo-hydrolase</fullName>
    </submittedName>
</protein>
<dbReference type="EMBL" id="CP014806">
    <property type="protein sequence ID" value="AMW98943.1"/>
    <property type="molecule type" value="Genomic_DNA"/>
</dbReference>
<evidence type="ECO:0000313" key="3">
    <source>
        <dbReference type="Proteomes" id="UP000076021"/>
    </source>
</evidence>
<dbReference type="KEGG" id="rst:ATY39_05415"/>
<reference evidence="2 3" key="1">
    <citation type="journal article" date="2016" name="Genome Announc.">
        <title>Whole-Genome Sequence of Rummeliibacillus stabekisii Strain PP9 Isolated from Antarctic Soil.</title>
        <authorList>
            <person name="da Mota F.F."/>
            <person name="Vollu R.E."/>
            <person name="Jurelevicius D."/>
            <person name="Seldin L."/>
        </authorList>
    </citation>
    <scope>NUCLEOTIDE SEQUENCE [LARGE SCALE GENOMIC DNA]</scope>
    <source>
        <strain evidence="2 3">PP9</strain>
    </source>
</reference>
<name>A0A143HB41_9BACL</name>
<evidence type="ECO:0000313" key="2">
    <source>
        <dbReference type="EMBL" id="AMW98943.1"/>
    </source>
</evidence>
<sequence>MIEKITTPVPYPEGTVNSYLLKDDALSIIDVGTKTSIALEAMEAGIKNAGYQMTDIEQVILTHHHPDHIGLIDAFPNAKVFGHVYIDAWLRRDPVFLNSHNDFYLERMKEEGVPEKYFGWVKKMTRSIEMLGERTLTDLIHEGDEIPGHPGLVAIETLGHAQSHFAFWNEKKRSIFGGDLLLDRIASNPLIEPPLNPKSKRAKSLLQYNNSLKKLLRLPIDVLYSGHGGDIHNVSELVNARLEKQHLRAMKVLSLLEGKPQNTFELTKIIFPTHYESQLGLTLSQTIGQIDYLLDCELIREETDSDGVFWYEKK</sequence>
<feature type="domain" description="Metallo-beta-lactamase" evidence="1">
    <location>
        <begin position="15"/>
        <end position="227"/>
    </location>
</feature>
<dbReference type="SUPFAM" id="SSF56281">
    <property type="entry name" value="Metallo-hydrolase/oxidoreductase"/>
    <property type="match status" value="1"/>
</dbReference>
<dbReference type="Gene3D" id="3.60.15.10">
    <property type="entry name" value="Ribonuclease Z/Hydroxyacylglutathione hydrolase-like"/>
    <property type="match status" value="1"/>
</dbReference>
<dbReference type="AlphaFoldDB" id="A0A143HB41"/>
<dbReference type="Proteomes" id="UP000076021">
    <property type="component" value="Chromosome"/>
</dbReference>
<dbReference type="OrthoDB" id="2971563at2"/>
<dbReference type="InterPro" id="IPR001279">
    <property type="entry name" value="Metallo-B-lactamas"/>
</dbReference>
<accession>A0A143HB41</accession>
<gene>
    <name evidence="2" type="ORF">ATY39_05415</name>
</gene>
<evidence type="ECO:0000259" key="1">
    <source>
        <dbReference type="SMART" id="SM00849"/>
    </source>
</evidence>
<dbReference type="STRING" id="241244.ATY39_05415"/>
<dbReference type="PANTHER" id="PTHR23131">
    <property type="entry name" value="ENDORIBONUCLEASE LACTB2"/>
    <property type="match status" value="1"/>
</dbReference>
<organism evidence="2 3">
    <name type="scientific">Rummeliibacillus stabekisii</name>
    <dbReference type="NCBI Taxonomy" id="241244"/>
    <lineage>
        <taxon>Bacteria</taxon>
        <taxon>Bacillati</taxon>
        <taxon>Bacillota</taxon>
        <taxon>Bacilli</taxon>
        <taxon>Bacillales</taxon>
        <taxon>Caryophanaceae</taxon>
        <taxon>Rummeliibacillus</taxon>
    </lineage>
</organism>
<dbReference type="InterPro" id="IPR036866">
    <property type="entry name" value="RibonucZ/Hydroxyglut_hydro"/>
</dbReference>
<reference evidence="3" key="2">
    <citation type="submission" date="2016-03" db="EMBL/GenBank/DDBJ databases">
        <authorList>
            <person name="Ploux O."/>
        </authorList>
    </citation>
    <scope>NUCLEOTIDE SEQUENCE [LARGE SCALE GENOMIC DNA]</scope>
    <source>
        <strain evidence="3">PP9</strain>
    </source>
</reference>
<keyword evidence="2" id="KW-0378">Hydrolase</keyword>
<proteinExistence type="predicted"/>
<keyword evidence="3" id="KW-1185">Reference proteome</keyword>
<dbReference type="GO" id="GO:0016787">
    <property type="term" value="F:hydrolase activity"/>
    <property type="evidence" value="ECO:0007669"/>
    <property type="project" value="UniProtKB-KW"/>
</dbReference>
<dbReference type="InterPro" id="IPR050662">
    <property type="entry name" value="Sec-metab_biosynth-thioest"/>
</dbReference>
<dbReference type="SMART" id="SM00849">
    <property type="entry name" value="Lactamase_B"/>
    <property type="match status" value="1"/>
</dbReference>
<dbReference type="RefSeq" id="WP_066786913.1">
    <property type="nucleotide sequence ID" value="NZ_CP014806.1"/>
</dbReference>
<dbReference type="Pfam" id="PF00753">
    <property type="entry name" value="Lactamase_B"/>
    <property type="match status" value="1"/>
</dbReference>
<dbReference type="PANTHER" id="PTHR23131:SF4">
    <property type="entry name" value="METALLO-BETA-LACTAMASE SUPERFAMILY POTEIN"/>
    <property type="match status" value="1"/>
</dbReference>